<gene>
    <name evidence="1" type="ORF">PoMZ_11795</name>
</gene>
<proteinExistence type="predicted"/>
<dbReference type="EMBL" id="CP034208">
    <property type="protein sequence ID" value="QBZ62906.1"/>
    <property type="molecule type" value="Genomic_DNA"/>
</dbReference>
<name>A0A4P7NLG1_PYROR</name>
<dbReference type="Proteomes" id="UP000294847">
    <property type="component" value="Chromosome 5"/>
</dbReference>
<evidence type="ECO:0000313" key="1">
    <source>
        <dbReference type="EMBL" id="QBZ62906.1"/>
    </source>
</evidence>
<evidence type="ECO:0000313" key="2">
    <source>
        <dbReference type="Proteomes" id="UP000294847"/>
    </source>
</evidence>
<accession>A0A4P7NLG1</accession>
<reference evidence="1 2" key="1">
    <citation type="journal article" date="2019" name="Mol. Biol. Evol.">
        <title>Blast fungal genomes show frequent chromosomal changes, gene gains and losses, and effector gene turnover.</title>
        <authorList>
            <person name="Gomez Luciano L.B."/>
            <person name="Jason Tsai I."/>
            <person name="Chuma I."/>
            <person name="Tosa Y."/>
            <person name="Chen Y.H."/>
            <person name="Li J.Y."/>
            <person name="Li M.Y."/>
            <person name="Jade Lu M.Y."/>
            <person name="Nakayashiki H."/>
            <person name="Li W.H."/>
        </authorList>
    </citation>
    <scope>NUCLEOTIDE SEQUENCE [LARGE SCALE GENOMIC DNA]</scope>
    <source>
        <strain evidence="1">MZ5-1-6</strain>
    </source>
</reference>
<sequence length="105" mass="11614">GEEPLQTPGRLRLVECNPTKSKSNPPKLPITVPSTYHVCAYQSCLSRAFWRNGSIISLYYIVGDGVHSHAFIPIRLTGYALVVMLLTDRALDQAAIDSTKFDQHG</sequence>
<protein>
    <submittedName>
        <fullName evidence="1">Uncharacterized protein</fullName>
    </submittedName>
</protein>
<feature type="non-terminal residue" evidence="1">
    <location>
        <position position="1"/>
    </location>
</feature>
<dbReference type="AlphaFoldDB" id="A0A4P7NLG1"/>
<organism evidence="1 2">
    <name type="scientific">Pyricularia oryzae</name>
    <name type="common">Rice blast fungus</name>
    <name type="synonym">Magnaporthe oryzae</name>
    <dbReference type="NCBI Taxonomy" id="318829"/>
    <lineage>
        <taxon>Eukaryota</taxon>
        <taxon>Fungi</taxon>
        <taxon>Dikarya</taxon>
        <taxon>Ascomycota</taxon>
        <taxon>Pezizomycotina</taxon>
        <taxon>Sordariomycetes</taxon>
        <taxon>Sordariomycetidae</taxon>
        <taxon>Magnaporthales</taxon>
        <taxon>Pyriculariaceae</taxon>
        <taxon>Pyricularia</taxon>
    </lineage>
</organism>